<keyword evidence="4" id="KW-0067">ATP-binding</keyword>
<evidence type="ECO:0000259" key="9">
    <source>
        <dbReference type="PROSITE" id="PS50929"/>
    </source>
</evidence>
<dbReference type="GO" id="GO:0015421">
    <property type="term" value="F:ABC-type oligopeptide transporter activity"/>
    <property type="evidence" value="ECO:0007669"/>
    <property type="project" value="TreeGrafter"/>
</dbReference>
<dbReference type="SUPFAM" id="SSF52540">
    <property type="entry name" value="P-loop containing nucleoside triphosphate hydrolases"/>
    <property type="match status" value="1"/>
</dbReference>
<organism evidence="10 11">
    <name type="scientific">Streptomyces virginiae</name>
    <name type="common">Streptomyces cinnamonensis</name>
    <dbReference type="NCBI Taxonomy" id="1961"/>
    <lineage>
        <taxon>Bacteria</taxon>
        <taxon>Bacillati</taxon>
        <taxon>Actinomycetota</taxon>
        <taxon>Actinomycetes</taxon>
        <taxon>Kitasatosporales</taxon>
        <taxon>Streptomycetaceae</taxon>
        <taxon>Streptomyces</taxon>
    </lineage>
</organism>
<evidence type="ECO:0000256" key="3">
    <source>
        <dbReference type="ARBA" id="ARBA00022741"/>
    </source>
</evidence>
<dbReference type="Gene3D" id="3.40.50.300">
    <property type="entry name" value="P-loop containing nucleotide triphosphate hydrolases"/>
    <property type="match status" value="1"/>
</dbReference>
<evidence type="ECO:0000256" key="7">
    <source>
        <dbReference type="SAM" id="Phobius"/>
    </source>
</evidence>
<dbReference type="Pfam" id="PF00005">
    <property type="entry name" value="ABC_tran"/>
    <property type="match status" value="1"/>
</dbReference>
<evidence type="ECO:0000256" key="2">
    <source>
        <dbReference type="ARBA" id="ARBA00022692"/>
    </source>
</evidence>
<keyword evidence="3" id="KW-0547">Nucleotide-binding</keyword>
<dbReference type="InterPro" id="IPR036640">
    <property type="entry name" value="ABC1_TM_sf"/>
</dbReference>
<dbReference type="GO" id="GO:0005524">
    <property type="term" value="F:ATP binding"/>
    <property type="evidence" value="ECO:0007669"/>
    <property type="project" value="UniProtKB-KW"/>
</dbReference>
<keyword evidence="2 7" id="KW-0812">Transmembrane</keyword>
<accession>A0A0L8M324</accession>
<evidence type="ECO:0000256" key="6">
    <source>
        <dbReference type="ARBA" id="ARBA00023136"/>
    </source>
</evidence>
<dbReference type="InterPro" id="IPR003593">
    <property type="entry name" value="AAA+_ATPase"/>
</dbReference>
<dbReference type="InterPro" id="IPR003439">
    <property type="entry name" value="ABC_transporter-like_ATP-bd"/>
</dbReference>
<dbReference type="SMART" id="SM00382">
    <property type="entry name" value="AAA"/>
    <property type="match status" value="1"/>
</dbReference>
<comment type="caution">
    <text evidence="10">The sequence shown here is derived from an EMBL/GenBank/DDBJ whole genome shotgun (WGS) entry which is preliminary data.</text>
</comment>
<dbReference type="InterPro" id="IPR011527">
    <property type="entry name" value="ABC1_TM_dom"/>
</dbReference>
<dbReference type="PROSITE" id="PS50929">
    <property type="entry name" value="ABC_TM1F"/>
    <property type="match status" value="1"/>
</dbReference>
<dbReference type="PANTHER" id="PTHR43394:SF1">
    <property type="entry name" value="ATP-BINDING CASSETTE SUB-FAMILY B MEMBER 10, MITOCHONDRIAL"/>
    <property type="match status" value="1"/>
</dbReference>
<dbReference type="PROSITE" id="PS50893">
    <property type="entry name" value="ABC_TRANSPORTER_2"/>
    <property type="match status" value="1"/>
</dbReference>
<sequence>MGMSRDSENSPPHTDGAQLLFGGELNYDAGFSRHEFTASNLKFIEMIRRTPSMLAIALRLAWSADRRALIAVAAAELAQGVARAVGLIYINHVFVELFSAGPTVDRLKGALPFLAIVCLAASIGVLLASVSTAATGRLEPKVERFAAVQVLRQAARVELRDIEDPEFHRLLDSAQYGTDAARSSIGSIVAASNASLTFISAAGVLAILHPSLLPLLLLVAAPKGWGAVQTARRTYTSTQSWLQHLRARRVVAGLLTEQQAAAEIRVHGTGDFLLEQYEAMASDAEDEQTRLARSNAGTQLQASVYSGVASLITYATLGLLLAHNVMPLAVAGTAVLAIRTGTSNLSIVVLQLNKLYEDGLYLNDLSRLCQEAEQRYITAKGSLPVPSDPKAIRMEAVTYTYQGSEKPVLRNVNLTVNRGEVIALVGENGSGKTTLTKLLCGLYTPDSGRVTWDGIDTVALDRTQLFKHVALVSQDFKRFPFTARINVLIGRPSHSGDVDLLERAASYSGADKIISTLQNGWNTLLARHFAGGAELSGGQWQRLGLARARFRNAPLMVCDEPTSALDPKAEIETFNKIRGLADEGHTVLLITHRLASVREADRIYVLRDGEIIEEGNHEELMDNAGYFSTLYNLQAQQYSDRRGGAEMQECAT</sequence>
<dbReference type="Proteomes" id="UP000037084">
    <property type="component" value="Unassembled WGS sequence"/>
</dbReference>
<comment type="subcellular location">
    <subcellularLocation>
        <location evidence="1">Cell membrane</location>
        <topology evidence="1">Multi-pass membrane protein</topology>
    </subcellularLocation>
</comment>
<feature type="transmembrane region" description="Helical" evidence="7">
    <location>
        <begin position="110"/>
        <end position="134"/>
    </location>
</feature>
<keyword evidence="5 7" id="KW-1133">Transmembrane helix</keyword>
<evidence type="ECO:0000256" key="5">
    <source>
        <dbReference type="ARBA" id="ARBA00022989"/>
    </source>
</evidence>
<feature type="domain" description="ABC transporter" evidence="8">
    <location>
        <begin position="392"/>
        <end position="633"/>
    </location>
</feature>
<gene>
    <name evidence="10" type="ORF">ADK75_34250</name>
</gene>
<name>A0A0L8M324_STRVG</name>
<evidence type="ECO:0000256" key="4">
    <source>
        <dbReference type="ARBA" id="ARBA00022840"/>
    </source>
</evidence>
<evidence type="ECO:0000259" key="8">
    <source>
        <dbReference type="PROSITE" id="PS50893"/>
    </source>
</evidence>
<feature type="domain" description="ABC transmembrane type-1" evidence="9">
    <location>
        <begin position="70"/>
        <end position="357"/>
    </location>
</feature>
<evidence type="ECO:0000256" key="1">
    <source>
        <dbReference type="ARBA" id="ARBA00004651"/>
    </source>
</evidence>
<feature type="transmembrane region" description="Helical" evidence="7">
    <location>
        <begin position="68"/>
        <end position="90"/>
    </location>
</feature>
<keyword evidence="6 7" id="KW-0472">Membrane</keyword>
<reference evidence="11" key="1">
    <citation type="submission" date="2015-07" db="EMBL/GenBank/DDBJ databases">
        <authorList>
            <consortium name="Consortium for Microbial Forensics and Genomics (microFORGE)"/>
            <person name="Knight B.M."/>
            <person name="Roberts D.P."/>
            <person name="Lin D."/>
            <person name="Hari K."/>
            <person name="Fletcher J."/>
            <person name="Melcher U."/>
            <person name="Blagden T."/>
            <person name="Winegar R.A."/>
        </authorList>
    </citation>
    <scope>NUCLEOTIDE SEQUENCE [LARGE SCALE GENOMIC DNA]</scope>
    <source>
        <strain evidence="11">NRRL B-1447</strain>
    </source>
</reference>
<dbReference type="SUPFAM" id="SSF90123">
    <property type="entry name" value="ABC transporter transmembrane region"/>
    <property type="match status" value="1"/>
</dbReference>
<dbReference type="PANTHER" id="PTHR43394">
    <property type="entry name" value="ATP-DEPENDENT PERMEASE MDL1, MITOCHONDRIAL"/>
    <property type="match status" value="1"/>
</dbReference>
<dbReference type="AlphaFoldDB" id="A0A0L8M324"/>
<dbReference type="GO" id="GO:0016887">
    <property type="term" value="F:ATP hydrolysis activity"/>
    <property type="evidence" value="ECO:0007669"/>
    <property type="project" value="InterPro"/>
</dbReference>
<evidence type="ECO:0000313" key="10">
    <source>
        <dbReference type="EMBL" id="KOG44788.1"/>
    </source>
</evidence>
<dbReference type="Gene3D" id="1.20.1560.10">
    <property type="entry name" value="ABC transporter type 1, transmembrane domain"/>
    <property type="match status" value="1"/>
</dbReference>
<dbReference type="InterPro" id="IPR039421">
    <property type="entry name" value="Type_1_exporter"/>
</dbReference>
<evidence type="ECO:0000313" key="11">
    <source>
        <dbReference type="Proteomes" id="UP000037084"/>
    </source>
</evidence>
<dbReference type="GO" id="GO:0005886">
    <property type="term" value="C:plasma membrane"/>
    <property type="evidence" value="ECO:0007669"/>
    <property type="project" value="UniProtKB-SubCell"/>
</dbReference>
<proteinExistence type="predicted"/>
<dbReference type="PATRIC" id="fig|1961.12.peg.7551"/>
<dbReference type="CDD" id="cd03228">
    <property type="entry name" value="ABCC_MRP_Like"/>
    <property type="match status" value="1"/>
</dbReference>
<dbReference type="EMBL" id="LGUV01000378">
    <property type="protein sequence ID" value="KOG44788.1"/>
    <property type="molecule type" value="Genomic_DNA"/>
</dbReference>
<dbReference type="InterPro" id="IPR027417">
    <property type="entry name" value="P-loop_NTPase"/>
</dbReference>
<protein>
    <submittedName>
        <fullName evidence="10">ABC transporter</fullName>
    </submittedName>
</protein>